<name>A0A423V817_9PEZI</name>
<sequence length="246" mass="27690">MAAAVSSGPNACEKSQRTIVHEILDSKLPPHDKSFQRVFEDVSSVSGAGIETPGGVLRLIFFHAFSNTEILQKLRTELEDAKASHSDVRELKVLEKLPYLTSTIMEGLRLSPGTATRMARIAPDRDLFYKEWPIPAGTPVGMTTILMHTDERLYPDPYSFDPERWMNEQGRKSSDKAYAPFSKGTRMCLGMHLAWAEMYLVLATLVQRFDFQFTRAKAEDFECDSDQFVIGTKGKGQLEAFVKLCE</sequence>
<evidence type="ECO:0000256" key="5">
    <source>
        <dbReference type="ARBA" id="ARBA00023002"/>
    </source>
</evidence>
<evidence type="ECO:0000256" key="3">
    <source>
        <dbReference type="ARBA" id="ARBA00022617"/>
    </source>
</evidence>
<dbReference type="PANTHER" id="PTHR24305">
    <property type="entry name" value="CYTOCHROME P450"/>
    <property type="match status" value="1"/>
</dbReference>
<evidence type="ECO:0000256" key="1">
    <source>
        <dbReference type="ARBA" id="ARBA00001971"/>
    </source>
</evidence>
<dbReference type="PRINTS" id="PR00385">
    <property type="entry name" value="P450"/>
</dbReference>
<comment type="similarity">
    <text evidence="2 9">Belongs to the cytochrome P450 family.</text>
</comment>
<protein>
    <recommendedName>
        <fullName evidence="12">Trichodiene oxygenase</fullName>
    </recommendedName>
</protein>
<dbReference type="CDD" id="cd11062">
    <property type="entry name" value="CYP58-like"/>
    <property type="match status" value="1"/>
</dbReference>
<dbReference type="InterPro" id="IPR017972">
    <property type="entry name" value="Cyt_P450_CS"/>
</dbReference>
<dbReference type="PROSITE" id="PS00086">
    <property type="entry name" value="CYTOCHROME_P450"/>
    <property type="match status" value="1"/>
</dbReference>
<keyword evidence="4 8" id="KW-0479">Metal-binding</keyword>
<dbReference type="OrthoDB" id="3945418at2759"/>
<dbReference type="InterPro" id="IPR050121">
    <property type="entry name" value="Cytochrome_P450_monoxygenase"/>
</dbReference>
<dbReference type="STRING" id="356882.A0A423V817"/>
<keyword evidence="11" id="KW-1185">Reference proteome</keyword>
<comment type="cofactor">
    <cofactor evidence="1 8">
        <name>heme</name>
        <dbReference type="ChEBI" id="CHEBI:30413"/>
    </cofactor>
</comment>
<evidence type="ECO:0000313" key="11">
    <source>
        <dbReference type="Proteomes" id="UP000283895"/>
    </source>
</evidence>
<dbReference type="PRINTS" id="PR00463">
    <property type="entry name" value="EP450I"/>
</dbReference>
<evidence type="ECO:0000256" key="7">
    <source>
        <dbReference type="ARBA" id="ARBA00023033"/>
    </source>
</evidence>
<dbReference type="EMBL" id="LKEA01000114">
    <property type="protein sequence ID" value="ROV86947.1"/>
    <property type="molecule type" value="Genomic_DNA"/>
</dbReference>
<dbReference type="InterPro" id="IPR001128">
    <property type="entry name" value="Cyt_P450"/>
</dbReference>
<dbReference type="SUPFAM" id="SSF48264">
    <property type="entry name" value="Cytochrome P450"/>
    <property type="match status" value="1"/>
</dbReference>
<gene>
    <name evidence="10" type="ORF">VMCG_10772</name>
</gene>
<evidence type="ECO:0008006" key="12">
    <source>
        <dbReference type="Google" id="ProtNLM"/>
    </source>
</evidence>
<evidence type="ECO:0000256" key="8">
    <source>
        <dbReference type="PIRSR" id="PIRSR602401-1"/>
    </source>
</evidence>
<keyword evidence="3 8" id="KW-0349">Heme</keyword>
<dbReference type="Proteomes" id="UP000283895">
    <property type="component" value="Unassembled WGS sequence"/>
</dbReference>
<feature type="binding site" description="axial binding residue" evidence="8">
    <location>
        <position position="188"/>
    </location>
    <ligand>
        <name>heme</name>
        <dbReference type="ChEBI" id="CHEBI:30413"/>
    </ligand>
    <ligandPart>
        <name>Fe</name>
        <dbReference type="ChEBI" id="CHEBI:18248"/>
    </ligandPart>
</feature>
<dbReference type="PANTHER" id="PTHR24305:SF157">
    <property type="entry name" value="N-ACETYLTRYPTOPHAN 6-HYDROXYLASE IVOC-RELATED"/>
    <property type="match status" value="1"/>
</dbReference>
<proteinExistence type="inferred from homology"/>
<keyword evidence="7 9" id="KW-0503">Monooxygenase</keyword>
<dbReference type="AlphaFoldDB" id="A0A423V817"/>
<accession>A0A423V817</accession>
<keyword evidence="6 8" id="KW-0408">Iron</keyword>
<organism evidence="10 11">
    <name type="scientific">Cytospora schulzeri</name>
    <dbReference type="NCBI Taxonomy" id="448051"/>
    <lineage>
        <taxon>Eukaryota</taxon>
        <taxon>Fungi</taxon>
        <taxon>Dikarya</taxon>
        <taxon>Ascomycota</taxon>
        <taxon>Pezizomycotina</taxon>
        <taxon>Sordariomycetes</taxon>
        <taxon>Sordariomycetidae</taxon>
        <taxon>Diaporthales</taxon>
        <taxon>Cytosporaceae</taxon>
        <taxon>Cytospora</taxon>
    </lineage>
</organism>
<dbReference type="InterPro" id="IPR036396">
    <property type="entry name" value="Cyt_P450_sf"/>
</dbReference>
<dbReference type="GO" id="GO:0020037">
    <property type="term" value="F:heme binding"/>
    <property type="evidence" value="ECO:0007669"/>
    <property type="project" value="InterPro"/>
</dbReference>
<reference evidence="10 11" key="1">
    <citation type="submission" date="2015-09" db="EMBL/GenBank/DDBJ databases">
        <title>Host preference determinants of Valsa canker pathogens revealed by comparative genomics.</title>
        <authorList>
            <person name="Yin Z."/>
            <person name="Huang L."/>
        </authorList>
    </citation>
    <scope>NUCLEOTIDE SEQUENCE [LARGE SCALE GENOMIC DNA]</scope>
    <source>
        <strain evidence="10 11">03-1</strain>
    </source>
</reference>
<dbReference type="InterPro" id="IPR002401">
    <property type="entry name" value="Cyt_P450_E_grp-I"/>
</dbReference>
<dbReference type="GO" id="GO:0005506">
    <property type="term" value="F:iron ion binding"/>
    <property type="evidence" value="ECO:0007669"/>
    <property type="project" value="InterPro"/>
</dbReference>
<evidence type="ECO:0000256" key="4">
    <source>
        <dbReference type="ARBA" id="ARBA00022723"/>
    </source>
</evidence>
<evidence type="ECO:0000256" key="2">
    <source>
        <dbReference type="ARBA" id="ARBA00010617"/>
    </source>
</evidence>
<evidence type="ECO:0000256" key="9">
    <source>
        <dbReference type="RuleBase" id="RU000461"/>
    </source>
</evidence>
<dbReference type="GO" id="GO:0016705">
    <property type="term" value="F:oxidoreductase activity, acting on paired donors, with incorporation or reduction of molecular oxygen"/>
    <property type="evidence" value="ECO:0007669"/>
    <property type="project" value="InterPro"/>
</dbReference>
<evidence type="ECO:0000256" key="6">
    <source>
        <dbReference type="ARBA" id="ARBA00023004"/>
    </source>
</evidence>
<keyword evidence="5 9" id="KW-0560">Oxidoreductase</keyword>
<dbReference type="GO" id="GO:0004497">
    <property type="term" value="F:monooxygenase activity"/>
    <property type="evidence" value="ECO:0007669"/>
    <property type="project" value="UniProtKB-KW"/>
</dbReference>
<comment type="caution">
    <text evidence="10">The sequence shown here is derived from an EMBL/GenBank/DDBJ whole genome shotgun (WGS) entry which is preliminary data.</text>
</comment>
<dbReference type="Gene3D" id="1.10.630.10">
    <property type="entry name" value="Cytochrome P450"/>
    <property type="match status" value="1"/>
</dbReference>
<dbReference type="Pfam" id="PF00067">
    <property type="entry name" value="p450"/>
    <property type="match status" value="1"/>
</dbReference>
<evidence type="ECO:0000313" key="10">
    <source>
        <dbReference type="EMBL" id="ROV86947.1"/>
    </source>
</evidence>